<organism evidence="5 6">
    <name type="scientific">Caudoviricetes sp. 'Rudgehvirus jaberico'</name>
    <dbReference type="NCBI Taxonomy" id="3028515"/>
    <lineage>
        <taxon>Viruses</taxon>
        <taxon>Duplodnaviria</taxon>
        <taxon>Heunggongvirae</taxon>
        <taxon>Uroviricota</taxon>
        <taxon>Caudoviricetes</taxon>
        <taxon>Crassvirales</taxon>
        <taxon>Intestiviridae</taxon>
        <taxon>Crudevirinae</taxon>
    </lineage>
</organism>
<dbReference type="EC" id="3.6.1.23" evidence="2"/>
<evidence type="ECO:0000256" key="2">
    <source>
        <dbReference type="ARBA" id="ARBA00012379"/>
    </source>
</evidence>
<proteinExistence type="inferred from homology"/>
<dbReference type="PANTHER" id="PTHR11241">
    <property type="entry name" value="DEOXYURIDINE 5'-TRIPHOSPHATE NUCLEOTIDOHYDROLASE"/>
    <property type="match status" value="1"/>
</dbReference>
<dbReference type="InterPro" id="IPR036157">
    <property type="entry name" value="dUTPase-like_sf"/>
</dbReference>
<dbReference type="EMBL" id="OQ198719">
    <property type="protein sequence ID" value="WEU69873.1"/>
    <property type="molecule type" value="Genomic_DNA"/>
</dbReference>
<dbReference type="RefSeq" id="YP_011108635.1">
    <property type="nucleotide sequence ID" value="NC_091965.1"/>
</dbReference>
<evidence type="ECO:0000256" key="3">
    <source>
        <dbReference type="ARBA" id="ARBA00023080"/>
    </source>
</evidence>
<evidence type="ECO:0000313" key="5">
    <source>
        <dbReference type="EMBL" id="WEU69873.1"/>
    </source>
</evidence>
<protein>
    <recommendedName>
        <fullName evidence="2">dUTP diphosphatase</fullName>
        <ecNumber evidence="2">3.6.1.23</ecNumber>
    </recommendedName>
</protein>
<dbReference type="GO" id="GO:0004170">
    <property type="term" value="F:dUTP diphosphatase activity"/>
    <property type="evidence" value="ECO:0007669"/>
    <property type="project" value="UniProtKB-EC"/>
</dbReference>
<accession>A0AAF0D566</accession>
<dbReference type="InterPro" id="IPR029054">
    <property type="entry name" value="dUTPase-like"/>
</dbReference>
<sequence length="175" mass="19590">MELPIKIKKLREDATLPTYAKKGDACLDIKAVSMEYDEEMDCYIYGTGLAFELPEGYDMKIFPRSSNRKTDCYMANHVGILDSGYRGELMVSFKPRTASWITNILSKLKASIDRVSKRSGIGIELYNIPIIKPPYSIGDKIAQIQINRYPTVVWNEVDKLGESERGTGGHGSTGN</sequence>
<dbReference type="PANTHER" id="PTHR11241:SF0">
    <property type="entry name" value="DEOXYURIDINE 5'-TRIPHOSPHATE NUCLEOTIDOHYDROLASE"/>
    <property type="match status" value="1"/>
</dbReference>
<keyword evidence="3" id="KW-0546">Nucleotide metabolism</keyword>
<comment type="similarity">
    <text evidence="1">Belongs to the dUTPase family.</text>
</comment>
<dbReference type="Proteomes" id="UP001269161">
    <property type="component" value="Segment"/>
</dbReference>
<feature type="domain" description="dUTPase-like" evidence="4">
    <location>
        <begin position="13"/>
        <end position="99"/>
    </location>
</feature>
<name>A0AAF0D566_9CAUD</name>
<reference evidence="5" key="1">
    <citation type="submission" date="2023-01" db="EMBL/GenBank/DDBJ databases">
        <title>New crAssphage isolates infecting Bacteroides cellulosilyticus.</title>
        <authorList>
            <person name="Papudeshi B."/>
            <person name="Vega A.A."/>
            <person name="Souza C."/>
            <person name="Giles S.K."/>
            <person name="Mallawaarachchi V."/>
            <person name="Roach M.J."/>
            <person name="An M."/>
            <person name="Jacobson N."/>
            <person name="McNair K."/>
            <person name="Mora M.F."/>
            <person name="Pastrana K."/>
            <person name="Leigh C."/>
            <person name="Cram C."/>
            <person name="Plewa W.S."/>
            <person name="Grigson S.R."/>
            <person name="Bouras G.S."/>
            <person name="Decewicz P."/>
            <person name="Luque A."/>
            <person name="Droit L."/>
            <person name="Handley S."/>
            <person name="Segall A.M."/>
            <person name="Dinsdale E.A."/>
            <person name="Edwards R.A."/>
        </authorList>
    </citation>
    <scope>NUCLEOTIDE SEQUENCE</scope>
    <source>
        <strain evidence="5">Bc11</strain>
    </source>
</reference>
<evidence type="ECO:0000313" key="6">
    <source>
        <dbReference type="Proteomes" id="UP001269161"/>
    </source>
</evidence>
<dbReference type="Gene3D" id="2.70.40.10">
    <property type="match status" value="1"/>
</dbReference>
<dbReference type="GO" id="GO:0006226">
    <property type="term" value="P:dUMP biosynthetic process"/>
    <property type="evidence" value="ECO:0007669"/>
    <property type="project" value="InterPro"/>
</dbReference>
<dbReference type="InterPro" id="IPR008181">
    <property type="entry name" value="dUTPase"/>
</dbReference>
<keyword evidence="6" id="KW-1185">Reference proteome</keyword>
<dbReference type="Pfam" id="PF00692">
    <property type="entry name" value="dUTPase"/>
    <property type="match status" value="1"/>
</dbReference>
<dbReference type="GO" id="GO:0046081">
    <property type="term" value="P:dUTP catabolic process"/>
    <property type="evidence" value="ECO:0007669"/>
    <property type="project" value="InterPro"/>
</dbReference>
<dbReference type="SUPFAM" id="SSF51283">
    <property type="entry name" value="dUTPase-like"/>
    <property type="match status" value="1"/>
</dbReference>
<evidence type="ECO:0000256" key="1">
    <source>
        <dbReference type="ARBA" id="ARBA00006581"/>
    </source>
</evidence>
<evidence type="ECO:0000259" key="4">
    <source>
        <dbReference type="Pfam" id="PF00692"/>
    </source>
</evidence>
<dbReference type="GO" id="GO:0000287">
    <property type="term" value="F:magnesium ion binding"/>
    <property type="evidence" value="ECO:0007669"/>
    <property type="project" value="InterPro"/>
</dbReference>